<dbReference type="EMBL" id="GEDG01018160">
    <property type="protein sequence ID" value="JAP21027.1"/>
    <property type="molecule type" value="Transcribed_RNA"/>
</dbReference>
<proteinExistence type="predicted"/>
<protein>
    <submittedName>
        <fullName evidence="1">Putative ovule protein</fullName>
    </submittedName>
</protein>
<dbReference type="AlphaFoldDB" id="A0A0V0HLL6"/>
<name>A0A0V0HLL6_SOLCH</name>
<organism evidence="1">
    <name type="scientific">Solanum chacoense</name>
    <name type="common">Chaco potato</name>
    <dbReference type="NCBI Taxonomy" id="4108"/>
    <lineage>
        <taxon>Eukaryota</taxon>
        <taxon>Viridiplantae</taxon>
        <taxon>Streptophyta</taxon>
        <taxon>Embryophyta</taxon>
        <taxon>Tracheophyta</taxon>
        <taxon>Spermatophyta</taxon>
        <taxon>Magnoliopsida</taxon>
        <taxon>eudicotyledons</taxon>
        <taxon>Gunneridae</taxon>
        <taxon>Pentapetalae</taxon>
        <taxon>asterids</taxon>
        <taxon>lamiids</taxon>
        <taxon>Solanales</taxon>
        <taxon>Solanaceae</taxon>
        <taxon>Solanoideae</taxon>
        <taxon>Solaneae</taxon>
        <taxon>Solanum</taxon>
    </lineage>
</organism>
<accession>A0A0V0HLL6</accession>
<sequence>MLTKENWFQKLNSCHIKIDEQRFEVGVASALFHLTLLGSTLAQKRASTIIPSHFHFSTCRYFYTLENSRRTCYNCDEDGCAAFHCTSTKRN</sequence>
<evidence type="ECO:0000313" key="1">
    <source>
        <dbReference type="EMBL" id="JAP21027.1"/>
    </source>
</evidence>
<reference evidence="1" key="1">
    <citation type="submission" date="2015-12" db="EMBL/GenBank/DDBJ databases">
        <title>Gene expression during late stages of embryo sac development: a critical building block for successful pollen-pistil interactions.</title>
        <authorList>
            <person name="Liu Y."/>
            <person name="Joly V."/>
            <person name="Sabar M."/>
            <person name="Matton D.P."/>
        </authorList>
    </citation>
    <scope>NUCLEOTIDE SEQUENCE</scope>
</reference>